<dbReference type="AlphaFoldDB" id="E5AA22"/>
<keyword evidence="2" id="KW-1185">Reference proteome</keyword>
<name>E5AA22_LEPMJ</name>
<evidence type="ECO:0000313" key="1">
    <source>
        <dbReference type="EMBL" id="CBY00513.1"/>
    </source>
</evidence>
<proteinExistence type="predicted"/>
<organism evidence="2">
    <name type="scientific">Leptosphaeria maculans (strain JN3 / isolate v23.1.3 / race Av1-4-5-6-7-8)</name>
    <name type="common">Blackleg fungus</name>
    <name type="synonym">Phoma lingam</name>
    <dbReference type="NCBI Taxonomy" id="985895"/>
    <lineage>
        <taxon>Eukaryota</taxon>
        <taxon>Fungi</taxon>
        <taxon>Dikarya</taxon>
        <taxon>Ascomycota</taxon>
        <taxon>Pezizomycotina</taxon>
        <taxon>Dothideomycetes</taxon>
        <taxon>Pleosporomycetidae</taxon>
        <taxon>Pleosporales</taxon>
        <taxon>Pleosporineae</taxon>
        <taxon>Leptosphaeriaceae</taxon>
        <taxon>Plenodomus</taxon>
        <taxon>Plenodomus lingam/Leptosphaeria maculans species complex</taxon>
    </lineage>
</organism>
<gene>
    <name evidence="1" type="ORF">LEMA_P016430.1</name>
</gene>
<dbReference type="VEuPathDB" id="FungiDB:LEMA_P016430.1"/>
<reference evidence="2" key="1">
    <citation type="journal article" date="2011" name="Nat. Commun.">
        <title>Effector diversification within compartments of the Leptosphaeria maculans genome affected by Repeat-Induced Point mutations.</title>
        <authorList>
            <person name="Rouxel T."/>
            <person name="Grandaubert J."/>
            <person name="Hane J.K."/>
            <person name="Hoede C."/>
            <person name="van de Wouw A.P."/>
            <person name="Couloux A."/>
            <person name="Dominguez V."/>
            <person name="Anthouard V."/>
            <person name="Bally P."/>
            <person name="Bourras S."/>
            <person name="Cozijnsen A.J."/>
            <person name="Ciuffetti L.M."/>
            <person name="Degrave A."/>
            <person name="Dilmaghani A."/>
            <person name="Duret L."/>
            <person name="Fudal I."/>
            <person name="Goodwin S.B."/>
            <person name="Gout L."/>
            <person name="Glaser N."/>
            <person name="Linglin J."/>
            <person name="Kema G.H.J."/>
            <person name="Lapalu N."/>
            <person name="Lawrence C.B."/>
            <person name="May K."/>
            <person name="Meyer M."/>
            <person name="Ollivier B."/>
            <person name="Poulain J."/>
            <person name="Schoch C.L."/>
            <person name="Simon A."/>
            <person name="Spatafora J.W."/>
            <person name="Stachowiak A."/>
            <person name="Turgeon B.G."/>
            <person name="Tyler B.M."/>
            <person name="Vincent D."/>
            <person name="Weissenbach J."/>
            <person name="Amselem J."/>
            <person name="Quesneville H."/>
            <person name="Oliver R.P."/>
            <person name="Wincker P."/>
            <person name="Balesdent M.-H."/>
            <person name="Howlett B.J."/>
        </authorList>
    </citation>
    <scope>NUCLEOTIDE SEQUENCE [LARGE SCALE GENOMIC DNA]</scope>
    <source>
        <strain evidence="2">JN3 / isolate v23.1.3 / race Av1-4-5-6-7-8</strain>
    </source>
</reference>
<evidence type="ECO:0000313" key="2">
    <source>
        <dbReference type="Proteomes" id="UP000002668"/>
    </source>
</evidence>
<protein>
    <submittedName>
        <fullName evidence="1">Predicted protein</fullName>
    </submittedName>
</protein>
<dbReference type="EMBL" id="FP929138">
    <property type="protein sequence ID" value="CBY00513.1"/>
    <property type="molecule type" value="Genomic_DNA"/>
</dbReference>
<sequence length="154" mass="16252">MAAGKVGGKEAGQPCAPVRRAFQGDPAFVPAFLYRKKIGSEAEGAVVLAVGHQPSAIIPTKHFGPRPQQDHRPGGLKKRTCFTHMVLCTVFHFHDEDIYSLQSTPHVLYSRKVDLPAALSGHGTASIMTTSITTAITSAITSAITASITASITA</sequence>
<dbReference type="Proteomes" id="UP000002668">
    <property type="component" value="Genome"/>
</dbReference>
<dbReference type="InParanoid" id="E5AA22"/>
<dbReference type="HOGENOM" id="CLU_1704544_0_0_1"/>
<accession>E5AA22</accession>